<dbReference type="GO" id="GO:0016787">
    <property type="term" value="F:hydrolase activity"/>
    <property type="evidence" value="ECO:0007669"/>
    <property type="project" value="UniProtKB-KW"/>
</dbReference>
<dbReference type="InterPro" id="IPR029132">
    <property type="entry name" value="CBAH/NAAA_C"/>
</dbReference>
<evidence type="ECO:0000256" key="1">
    <source>
        <dbReference type="ARBA" id="ARBA00022801"/>
    </source>
</evidence>
<reference evidence="4 6" key="2">
    <citation type="submission" date="2013-03" db="EMBL/GenBank/DDBJ databases">
        <title>The Genome Sequence of Enterococcus haemoperoxidus BAA-382 (PacBio/Illumina hybrid assembly).</title>
        <authorList>
            <consortium name="The Broad Institute Genomics Platform"/>
            <consortium name="The Broad Institute Genome Sequencing Center for Infectious Disease"/>
            <person name="Earl A."/>
            <person name="Russ C."/>
            <person name="Gilmore M."/>
            <person name="Surin D."/>
            <person name="Walker B."/>
            <person name="Young S."/>
            <person name="Zeng Q."/>
            <person name="Gargeya S."/>
            <person name="Fitzgerald M."/>
            <person name="Haas B."/>
            <person name="Abouelleil A."/>
            <person name="Allen A.W."/>
            <person name="Alvarado L."/>
            <person name="Arachchi H.M."/>
            <person name="Berlin A.M."/>
            <person name="Chapman S.B."/>
            <person name="Gainer-Dewar J."/>
            <person name="Goldberg J."/>
            <person name="Griggs A."/>
            <person name="Gujja S."/>
            <person name="Hansen M."/>
            <person name="Howarth C."/>
            <person name="Imamovic A."/>
            <person name="Ireland A."/>
            <person name="Larimer J."/>
            <person name="McCowan C."/>
            <person name="Murphy C."/>
            <person name="Pearson M."/>
            <person name="Poon T.W."/>
            <person name="Priest M."/>
            <person name="Roberts A."/>
            <person name="Saif S."/>
            <person name="Shea T."/>
            <person name="Sisk P."/>
            <person name="Sykes S."/>
            <person name="Wortman J."/>
            <person name="Nusbaum C."/>
            <person name="Birren B."/>
        </authorList>
    </citation>
    <scope>NUCLEOTIDE SEQUENCE [LARGE SCALE GENOMIC DNA]</scope>
    <source>
        <strain evidence="4 6">ATCC BAA-382</strain>
    </source>
</reference>
<dbReference type="Proteomes" id="UP000013858">
    <property type="component" value="Unassembled WGS sequence"/>
</dbReference>
<keyword evidence="6" id="KW-1185">Reference proteome</keyword>
<evidence type="ECO:0000313" key="5">
    <source>
        <dbReference type="Proteomes" id="UP000013858"/>
    </source>
</evidence>
<gene>
    <name evidence="4" type="ORF">I583_02532</name>
    <name evidence="3" type="ORF">UAW_01566</name>
</gene>
<organism evidence="3 5">
    <name type="scientific">Enterococcus haemoperoxidus ATCC BAA-382</name>
    <dbReference type="NCBI Taxonomy" id="1158608"/>
    <lineage>
        <taxon>Bacteria</taxon>
        <taxon>Bacillati</taxon>
        <taxon>Bacillota</taxon>
        <taxon>Bacilli</taxon>
        <taxon>Lactobacillales</taxon>
        <taxon>Enterococcaceae</taxon>
        <taxon>Enterococcus</taxon>
    </lineage>
</organism>
<dbReference type="EMBL" id="AJAR01000014">
    <property type="protein sequence ID" value="EOH97084.1"/>
    <property type="molecule type" value="Genomic_DNA"/>
</dbReference>
<accession>R2TA31</accession>
<evidence type="ECO:0000313" key="4">
    <source>
        <dbReference type="EMBL" id="EOT59897.1"/>
    </source>
</evidence>
<evidence type="ECO:0000313" key="6">
    <source>
        <dbReference type="Proteomes" id="UP000014197"/>
    </source>
</evidence>
<evidence type="ECO:0000313" key="3">
    <source>
        <dbReference type="EMBL" id="EOH97084.1"/>
    </source>
</evidence>
<comment type="caution">
    <text evidence="3">The sequence shown here is derived from an EMBL/GenBank/DDBJ whole genome shotgun (WGS) entry which is preliminary data.</text>
</comment>
<dbReference type="Gene3D" id="3.60.60.10">
    <property type="entry name" value="Penicillin V Acylase, Chain A"/>
    <property type="match status" value="1"/>
</dbReference>
<dbReference type="Proteomes" id="UP000014197">
    <property type="component" value="Unassembled WGS sequence"/>
</dbReference>
<dbReference type="EMBL" id="ASVY01000003">
    <property type="protein sequence ID" value="EOT59897.1"/>
    <property type="molecule type" value="Genomic_DNA"/>
</dbReference>
<dbReference type="AlphaFoldDB" id="R2TA31"/>
<proteinExistence type="predicted"/>
<dbReference type="PATRIC" id="fig|1158608.3.peg.1541"/>
<dbReference type="InterPro" id="IPR029055">
    <property type="entry name" value="Ntn_hydrolases_N"/>
</dbReference>
<dbReference type="eggNOG" id="COG3049">
    <property type="taxonomic scope" value="Bacteria"/>
</dbReference>
<dbReference type="SUPFAM" id="SSF56235">
    <property type="entry name" value="N-terminal nucleophile aminohydrolases (Ntn hydrolases)"/>
    <property type="match status" value="1"/>
</dbReference>
<dbReference type="Pfam" id="PF02275">
    <property type="entry name" value="CBAH"/>
    <property type="match status" value="1"/>
</dbReference>
<protein>
    <recommendedName>
        <fullName evidence="2">Choloylglycine hydrolase/NAAA C-terminal domain-containing protein</fullName>
    </recommendedName>
</protein>
<keyword evidence="1" id="KW-0378">Hydrolase</keyword>
<dbReference type="RefSeq" id="WP_010761768.1">
    <property type="nucleotide sequence ID" value="NZ_KB946316.1"/>
</dbReference>
<sequence>MYKCYNGIEGVVKTTQAYDYTQYTFVMVNSSLNYDYKTYNNQRIRCIQLGNEDFDAATGKIWSSGDSEDILYRNNKK</sequence>
<reference evidence="3 5" key="1">
    <citation type="submission" date="2013-02" db="EMBL/GenBank/DDBJ databases">
        <title>The Genome Sequence of Enterococcus haemoperoxidus BAA-382.</title>
        <authorList>
            <consortium name="The Broad Institute Genome Sequencing Platform"/>
            <consortium name="The Broad Institute Genome Sequencing Center for Infectious Disease"/>
            <person name="Earl A.M."/>
            <person name="Gilmore M.S."/>
            <person name="Lebreton F."/>
            <person name="Walker B."/>
            <person name="Young S.K."/>
            <person name="Zeng Q."/>
            <person name="Gargeya S."/>
            <person name="Fitzgerald M."/>
            <person name="Haas B."/>
            <person name="Abouelleil A."/>
            <person name="Alvarado L."/>
            <person name="Arachchi H.M."/>
            <person name="Berlin A.M."/>
            <person name="Chapman S.B."/>
            <person name="Dewar J."/>
            <person name="Goldberg J."/>
            <person name="Griggs A."/>
            <person name="Gujja S."/>
            <person name="Hansen M."/>
            <person name="Howarth C."/>
            <person name="Imamovic A."/>
            <person name="Larimer J."/>
            <person name="McCowan C."/>
            <person name="Murphy C."/>
            <person name="Neiman D."/>
            <person name="Pearson M."/>
            <person name="Priest M."/>
            <person name="Roberts A."/>
            <person name="Saif S."/>
            <person name="Shea T."/>
            <person name="Sisk P."/>
            <person name="Sykes S."/>
            <person name="Wortman J."/>
            <person name="Nusbaum C."/>
            <person name="Birren B."/>
        </authorList>
    </citation>
    <scope>NUCLEOTIDE SEQUENCE [LARGE SCALE GENOMIC DNA]</scope>
    <source>
        <strain evidence="3 5">ATCC BAA-382</strain>
    </source>
</reference>
<name>R2TA31_9ENTE</name>
<feature type="domain" description="Choloylglycine hydrolase/NAAA C-terminal" evidence="2">
    <location>
        <begin position="8"/>
        <end position="57"/>
    </location>
</feature>
<evidence type="ECO:0000259" key="2">
    <source>
        <dbReference type="Pfam" id="PF02275"/>
    </source>
</evidence>